<reference evidence="6 9" key="2">
    <citation type="submission" date="2024-07" db="EMBL/GenBank/DDBJ databases">
        <authorList>
            <person name="Akdeniz Z."/>
        </authorList>
    </citation>
    <scope>NUCLEOTIDE SEQUENCE [LARGE SCALE GENOMIC DNA]</scope>
</reference>
<evidence type="ECO:0000313" key="9">
    <source>
        <dbReference type="Proteomes" id="UP001642409"/>
    </source>
</evidence>
<dbReference type="EMBL" id="CAXDID020000603">
    <property type="protein sequence ID" value="CAL6105940.1"/>
    <property type="molecule type" value="Genomic_DNA"/>
</dbReference>
<dbReference type="GO" id="GO:0003796">
    <property type="term" value="F:lysozyme activity"/>
    <property type="evidence" value="ECO:0007669"/>
    <property type="project" value="InterPro"/>
</dbReference>
<evidence type="ECO:0000313" key="7">
    <source>
        <dbReference type="EMBL" id="CAL6085979.1"/>
    </source>
</evidence>
<dbReference type="GO" id="GO:0009253">
    <property type="term" value="P:peptidoglycan catabolic process"/>
    <property type="evidence" value="ECO:0007669"/>
    <property type="project" value="InterPro"/>
</dbReference>
<evidence type="ECO:0000313" key="5">
    <source>
        <dbReference type="EMBL" id="CAI9945183.1"/>
    </source>
</evidence>
<evidence type="ECO:0000256" key="3">
    <source>
        <dbReference type="SAM" id="SignalP"/>
    </source>
</evidence>
<dbReference type="AlphaFoldDB" id="A0AA86NE75"/>
<keyword evidence="2 3" id="KW-0732">Signal</keyword>
<evidence type="ECO:0000313" key="4">
    <source>
        <dbReference type="EMBL" id="CAI9917900.1"/>
    </source>
</evidence>
<feature type="chain" id="PRO_5044704978" evidence="3">
    <location>
        <begin position="17"/>
        <end position="208"/>
    </location>
</feature>
<dbReference type="PANTHER" id="PTHR23208:SF36">
    <property type="entry name" value="LYSOZYME-RELATED"/>
    <property type="match status" value="1"/>
</dbReference>
<dbReference type="EMBL" id="CAXDID020000389">
    <property type="protein sequence ID" value="CAL6085979.1"/>
    <property type="molecule type" value="Genomic_DNA"/>
</dbReference>
<dbReference type="PROSITE" id="PS51904">
    <property type="entry name" value="GLYCOSYL_HYDROL_F25_2"/>
    <property type="match status" value="1"/>
</dbReference>
<protein>
    <submittedName>
        <fullName evidence="4">Glycosyl hydrolase family 25 protein</fullName>
    </submittedName>
    <submittedName>
        <fullName evidence="6">Glycosyl_hydrolase family 25 protein</fullName>
    </submittedName>
</protein>
<reference evidence="4" key="1">
    <citation type="submission" date="2023-06" db="EMBL/GenBank/DDBJ databases">
        <authorList>
            <person name="Kurt Z."/>
        </authorList>
    </citation>
    <scope>NUCLEOTIDE SEQUENCE</scope>
</reference>
<evidence type="ECO:0000313" key="6">
    <source>
        <dbReference type="EMBL" id="CAL6045387.1"/>
    </source>
</evidence>
<dbReference type="Gene3D" id="3.20.20.80">
    <property type="entry name" value="Glycosidases"/>
    <property type="match status" value="1"/>
</dbReference>
<dbReference type="SUPFAM" id="SSF51445">
    <property type="entry name" value="(Trans)glycosidases"/>
    <property type="match status" value="1"/>
</dbReference>
<comment type="similarity">
    <text evidence="1">Belongs to the glycosyl hydrolase 25 family.</text>
</comment>
<feature type="signal peptide" evidence="3">
    <location>
        <begin position="1"/>
        <end position="16"/>
    </location>
</feature>
<dbReference type="InterPro" id="IPR002053">
    <property type="entry name" value="Glyco_hydro_25"/>
</dbReference>
<name>A0AA86NE75_9EUKA</name>
<keyword evidence="4" id="KW-0378">Hydrolase</keyword>
<sequence length="208" mass="23966">MFVILATFQLLGFDTSAPLTQDIADCLFNTGYRHAIFEAQFGTNYNIDAINNYNFAKVAGFKNIDFYIMPTQVLDPTEQINAVMKKLLDGNVIDNKTKIWLDAEDTQNYFGYHQENQNFINEMIQVLINILGADRVGIYTSLNSWSKLVDYSWRGVTSQKLWYVKKDGKQNFYDFASFGGWTRPFIKEYSSEQNLCGLQLNKDFESGK</sequence>
<dbReference type="InterPro" id="IPR051595">
    <property type="entry name" value="GH25_Enzymes"/>
</dbReference>
<dbReference type="EMBL" id="CAXDID020000163">
    <property type="protein sequence ID" value="CAL6045387.1"/>
    <property type="molecule type" value="Genomic_DNA"/>
</dbReference>
<dbReference type="GO" id="GO:0007165">
    <property type="term" value="P:signal transduction"/>
    <property type="evidence" value="ECO:0007669"/>
    <property type="project" value="TreeGrafter"/>
</dbReference>
<gene>
    <name evidence="5" type="ORF">HINF_LOCUS32828</name>
    <name evidence="6" type="ORF">HINF_LOCUS41014</name>
    <name evidence="4" type="ORF">HINF_LOCUS5545</name>
    <name evidence="7" type="ORF">HINF_LOCUS62941</name>
    <name evidence="8" type="ORF">HINF_LOCUS73504</name>
</gene>
<proteinExistence type="inferred from homology"/>
<evidence type="ECO:0000256" key="2">
    <source>
        <dbReference type="ARBA" id="ARBA00022729"/>
    </source>
</evidence>
<dbReference type="EMBL" id="CATOUU010000741">
    <property type="protein sequence ID" value="CAI9945183.1"/>
    <property type="molecule type" value="Genomic_DNA"/>
</dbReference>
<keyword evidence="9" id="KW-1185">Reference proteome</keyword>
<accession>A0AA86NE75</accession>
<dbReference type="EMBL" id="CATOUU010000143">
    <property type="protein sequence ID" value="CAI9917900.1"/>
    <property type="molecule type" value="Genomic_DNA"/>
</dbReference>
<dbReference type="PANTHER" id="PTHR23208">
    <property type="entry name" value="LYSOZYME PROTEIN"/>
    <property type="match status" value="1"/>
</dbReference>
<evidence type="ECO:0000313" key="8">
    <source>
        <dbReference type="EMBL" id="CAL6105940.1"/>
    </source>
</evidence>
<organism evidence="4">
    <name type="scientific">Hexamita inflata</name>
    <dbReference type="NCBI Taxonomy" id="28002"/>
    <lineage>
        <taxon>Eukaryota</taxon>
        <taxon>Metamonada</taxon>
        <taxon>Diplomonadida</taxon>
        <taxon>Hexamitidae</taxon>
        <taxon>Hexamitinae</taxon>
        <taxon>Hexamita</taxon>
    </lineage>
</organism>
<dbReference type="GO" id="GO:0016998">
    <property type="term" value="P:cell wall macromolecule catabolic process"/>
    <property type="evidence" value="ECO:0007669"/>
    <property type="project" value="InterPro"/>
</dbReference>
<dbReference type="InterPro" id="IPR017853">
    <property type="entry name" value="GH"/>
</dbReference>
<dbReference type="Proteomes" id="UP001642409">
    <property type="component" value="Unassembled WGS sequence"/>
</dbReference>
<comment type="caution">
    <text evidence="4">The sequence shown here is derived from an EMBL/GenBank/DDBJ whole genome shotgun (WGS) entry which is preliminary data.</text>
</comment>
<evidence type="ECO:0000256" key="1">
    <source>
        <dbReference type="ARBA" id="ARBA00010646"/>
    </source>
</evidence>